<reference evidence="3 4" key="1">
    <citation type="submission" date="2019-06" db="EMBL/GenBank/DDBJ databases">
        <title>Metagenome assembled Genome of Spiribacter salinus SL48-SHIP from the microbial mat of Salt Lake 48 (Novosibirsk region, Russia).</title>
        <authorList>
            <person name="Shipova A."/>
            <person name="Rozanov A.S."/>
            <person name="Bryanskaya A.V."/>
            <person name="Peltek S.E."/>
        </authorList>
    </citation>
    <scope>NUCLEOTIDE SEQUENCE [LARGE SCALE GENOMIC DNA]</scope>
    <source>
        <strain evidence="3">SL48-SHIP-2</strain>
    </source>
</reference>
<dbReference type="Proteomes" id="UP000315400">
    <property type="component" value="Unassembled WGS sequence"/>
</dbReference>
<evidence type="ECO:0000313" key="3">
    <source>
        <dbReference type="EMBL" id="TQF00638.1"/>
    </source>
</evidence>
<evidence type="ECO:0000259" key="2">
    <source>
        <dbReference type="Pfam" id="PF00892"/>
    </source>
</evidence>
<feature type="transmembrane region" description="Helical" evidence="1">
    <location>
        <begin position="242"/>
        <end position="261"/>
    </location>
</feature>
<keyword evidence="1" id="KW-0812">Transmembrane</keyword>
<feature type="transmembrane region" description="Helical" evidence="1">
    <location>
        <begin position="36"/>
        <end position="53"/>
    </location>
</feature>
<feature type="transmembrane region" description="Helical" evidence="1">
    <location>
        <begin position="267"/>
        <end position="284"/>
    </location>
</feature>
<dbReference type="PANTHER" id="PTHR22911">
    <property type="entry name" value="ACYL-MALONYL CONDENSING ENZYME-RELATED"/>
    <property type="match status" value="1"/>
</dbReference>
<dbReference type="Gene3D" id="1.10.3730.20">
    <property type="match status" value="1"/>
</dbReference>
<dbReference type="InterPro" id="IPR037185">
    <property type="entry name" value="EmrE-like"/>
</dbReference>
<dbReference type="EMBL" id="VIFK01000007">
    <property type="protein sequence ID" value="TQF00638.1"/>
    <property type="molecule type" value="Genomic_DNA"/>
</dbReference>
<feature type="transmembrane region" description="Helical" evidence="1">
    <location>
        <begin position="65"/>
        <end position="85"/>
    </location>
</feature>
<comment type="caution">
    <text evidence="3">The sequence shown here is derived from an EMBL/GenBank/DDBJ whole genome shotgun (WGS) entry which is preliminary data.</text>
</comment>
<protein>
    <submittedName>
        <fullName evidence="3">EamA family transporter</fullName>
    </submittedName>
</protein>
<keyword evidence="1" id="KW-1133">Transmembrane helix</keyword>
<evidence type="ECO:0000256" key="1">
    <source>
        <dbReference type="SAM" id="Phobius"/>
    </source>
</evidence>
<feature type="transmembrane region" description="Helical" evidence="1">
    <location>
        <begin position="147"/>
        <end position="168"/>
    </location>
</feature>
<evidence type="ECO:0000313" key="4">
    <source>
        <dbReference type="Proteomes" id="UP000315400"/>
    </source>
</evidence>
<dbReference type="GO" id="GO:0016020">
    <property type="term" value="C:membrane"/>
    <property type="evidence" value="ECO:0007669"/>
    <property type="project" value="InterPro"/>
</dbReference>
<feature type="transmembrane region" description="Helical" evidence="1">
    <location>
        <begin position="211"/>
        <end position="230"/>
    </location>
</feature>
<keyword evidence="1" id="KW-0472">Membrane</keyword>
<name>A0A540VV49_9GAMM</name>
<proteinExistence type="predicted"/>
<dbReference type="Pfam" id="PF00892">
    <property type="entry name" value="EamA"/>
    <property type="match status" value="2"/>
</dbReference>
<dbReference type="InterPro" id="IPR000620">
    <property type="entry name" value="EamA_dom"/>
</dbReference>
<feature type="transmembrane region" description="Helical" evidence="1">
    <location>
        <begin position="91"/>
        <end position="113"/>
    </location>
</feature>
<feature type="domain" description="EamA" evidence="2">
    <location>
        <begin position="3"/>
        <end position="137"/>
    </location>
</feature>
<dbReference type="SUPFAM" id="SSF103481">
    <property type="entry name" value="Multidrug resistance efflux transporter EmrE"/>
    <property type="match status" value="2"/>
</dbReference>
<sequence>MPVLLVAFGAFQWGLSGGLASILMDAGWSPQVVTFWRVVVGLLCMGAWLLWRVASGVRREFGWRLVAWSSLAGFGVAGNLVYYFLSISAGSVAVAITLMYTAPVMVYLVSFLLRTERPTIGSGLVILATMVGIVLMTGVYTGSSPRLTAFAVTSGLLSAASYALFIFAFKSAGQHGSTPAALSVAFTASVIALAPLLDWAEVARVPASPDAWLFLLFGLMGAGLSFFCYFTGLRGVLPSTAAVTAMVEPATATLFGVLLLGQLLSPTEAMGVAVILIAVTWLNVQRQLAQRRRRLAQEA</sequence>
<feature type="transmembrane region" description="Helical" evidence="1">
    <location>
        <begin position="120"/>
        <end position="141"/>
    </location>
</feature>
<gene>
    <name evidence="3" type="ORF">FKY71_02155</name>
</gene>
<dbReference type="PANTHER" id="PTHR22911:SF79">
    <property type="entry name" value="MOBA-LIKE NTP TRANSFERASE DOMAIN-CONTAINING PROTEIN"/>
    <property type="match status" value="1"/>
</dbReference>
<feature type="transmembrane region" description="Helical" evidence="1">
    <location>
        <begin position="180"/>
        <end position="199"/>
    </location>
</feature>
<accession>A0A540VV49</accession>
<feature type="domain" description="EamA" evidence="2">
    <location>
        <begin position="151"/>
        <end position="283"/>
    </location>
</feature>
<dbReference type="AlphaFoldDB" id="A0A540VV49"/>
<organism evidence="3 4">
    <name type="scientific">Spiribacter salinus</name>
    <dbReference type="NCBI Taxonomy" id="1335746"/>
    <lineage>
        <taxon>Bacteria</taxon>
        <taxon>Pseudomonadati</taxon>
        <taxon>Pseudomonadota</taxon>
        <taxon>Gammaproteobacteria</taxon>
        <taxon>Chromatiales</taxon>
        <taxon>Ectothiorhodospiraceae</taxon>
        <taxon>Spiribacter</taxon>
    </lineage>
</organism>